<comment type="subcellular location">
    <subcellularLocation>
        <location evidence="1">Cell membrane</location>
        <topology evidence="1">Multi-pass membrane protein</topology>
    </subcellularLocation>
</comment>
<evidence type="ECO:0000313" key="15">
    <source>
        <dbReference type="EMBL" id="CAB5026707.1"/>
    </source>
</evidence>
<keyword evidence="10 13" id="KW-0472">Membrane</keyword>
<name>A0A6J7K8V7_9ZZZZ</name>
<feature type="transmembrane region" description="Helical" evidence="13">
    <location>
        <begin position="20"/>
        <end position="39"/>
    </location>
</feature>
<organism evidence="14">
    <name type="scientific">freshwater metagenome</name>
    <dbReference type="NCBI Taxonomy" id="449393"/>
    <lineage>
        <taxon>unclassified sequences</taxon>
        <taxon>metagenomes</taxon>
        <taxon>ecological metagenomes</taxon>
    </lineage>
</organism>
<dbReference type="GO" id="GO:0004605">
    <property type="term" value="F:phosphatidate cytidylyltransferase activity"/>
    <property type="evidence" value="ECO:0007669"/>
    <property type="project" value="TreeGrafter"/>
</dbReference>
<dbReference type="InterPro" id="IPR000374">
    <property type="entry name" value="PC_trans"/>
</dbReference>
<keyword evidence="6 13" id="KW-0812">Transmembrane</keyword>
<evidence type="ECO:0000256" key="13">
    <source>
        <dbReference type="SAM" id="Phobius"/>
    </source>
</evidence>
<feature type="transmembrane region" description="Helical" evidence="13">
    <location>
        <begin position="196"/>
        <end position="213"/>
    </location>
</feature>
<evidence type="ECO:0000256" key="8">
    <source>
        <dbReference type="ARBA" id="ARBA00022989"/>
    </source>
</evidence>
<dbReference type="GO" id="GO:0016024">
    <property type="term" value="P:CDP-diacylglycerol biosynthetic process"/>
    <property type="evidence" value="ECO:0007669"/>
    <property type="project" value="TreeGrafter"/>
</dbReference>
<dbReference type="AlphaFoldDB" id="A0A6J7K8V7"/>
<keyword evidence="8 13" id="KW-1133">Transmembrane helix</keyword>
<dbReference type="GO" id="GO:0005886">
    <property type="term" value="C:plasma membrane"/>
    <property type="evidence" value="ECO:0007669"/>
    <property type="project" value="UniProtKB-SubCell"/>
</dbReference>
<keyword evidence="7" id="KW-0548">Nucleotidyltransferase</keyword>
<keyword evidence="9" id="KW-0443">Lipid metabolism</keyword>
<dbReference type="EMBL" id="CAFBPU010000009">
    <property type="protein sequence ID" value="CAB5026707.1"/>
    <property type="molecule type" value="Genomic_DNA"/>
</dbReference>
<evidence type="ECO:0000256" key="12">
    <source>
        <dbReference type="ARBA" id="ARBA00023264"/>
    </source>
</evidence>
<dbReference type="PROSITE" id="PS01315">
    <property type="entry name" value="CDS"/>
    <property type="match status" value="1"/>
</dbReference>
<evidence type="ECO:0000256" key="6">
    <source>
        <dbReference type="ARBA" id="ARBA00022692"/>
    </source>
</evidence>
<dbReference type="Pfam" id="PF01148">
    <property type="entry name" value="CTP_transf_1"/>
    <property type="match status" value="1"/>
</dbReference>
<dbReference type="EMBL" id="CAFBND010000082">
    <property type="protein sequence ID" value="CAB4951681.1"/>
    <property type="molecule type" value="Genomic_DNA"/>
</dbReference>
<evidence type="ECO:0000256" key="9">
    <source>
        <dbReference type="ARBA" id="ARBA00023098"/>
    </source>
</evidence>
<keyword evidence="5" id="KW-0808">Transferase</keyword>
<evidence type="ECO:0000313" key="14">
    <source>
        <dbReference type="EMBL" id="CAB4951681.1"/>
    </source>
</evidence>
<evidence type="ECO:0000256" key="10">
    <source>
        <dbReference type="ARBA" id="ARBA00023136"/>
    </source>
</evidence>
<feature type="transmembrane region" description="Helical" evidence="13">
    <location>
        <begin position="219"/>
        <end position="239"/>
    </location>
</feature>
<accession>A0A6J7K8V7</accession>
<evidence type="ECO:0000256" key="11">
    <source>
        <dbReference type="ARBA" id="ARBA00023209"/>
    </source>
</evidence>
<evidence type="ECO:0000256" key="3">
    <source>
        <dbReference type="ARBA" id="ARBA00022475"/>
    </source>
</evidence>
<evidence type="ECO:0000256" key="7">
    <source>
        <dbReference type="ARBA" id="ARBA00022695"/>
    </source>
</evidence>
<keyword evidence="4" id="KW-0444">Lipid biosynthesis</keyword>
<dbReference type="PANTHER" id="PTHR46382:SF1">
    <property type="entry name" value="PHOSPHATIDATE CYTIDYLYLTRANSFERASE"/>
    <property type="match status" value="1"/>
</dbReference>
<keyword evidence="11" id="KW-0594">Phospholipid biosynthesis</keyword>
<gene>
    <name evidence="14" type="ORF">UFOPK3752_01696</name>
    <name evidence="15" type="ORF">UFOPK4150_00598</name>
</gene>
<feature type="transmembrane region" description="Helical" evidence="13">
    <location>
        <begin position="96"/>
        <end position="112"/>
    </location>
</feature>
<keyword evidence="12" id="KW-1208">Phospholipid metabolism</keyword>
<evidence type="ECO:0000256" key="2">
    <source>
        <dbReference type="ARBA" id="ARBA00010185"/>
    </source>
</evidence>
<feature type="transmembrane region" description="Helical" evidence="13">
    <location>
        <begin position="119"/>
        <end position="141"/>
    </location>
</feature>
<evidence type="ECO:0000256" key="4">
    <source>
        <dbReference type="ARBA" id="ARBA00022516"/>
    </source>
</evidence>
<protein>
    <submittedName>
        <fullName evidence="14">Unannotated protein</fullName>
    </submittedName>
</protein>
<proteinExistence type="inferred from homology"/>
<keyword evidence="3" id="KW-1003">Cell membrane</keyword>
<evidence type="ECO:0000256" key="1">
    <source>
        <dbReference type="ARBA" id="ARBA00004651"/>
    </source>
</evidence>
<feature type="transmembrane region" description="Helical" evidence="13">
    <location>
        <begin position="153"/>
        <end position="175"/>
    </location>
</feature>
<dbReference type="PANTHER" id="PTHR46382">
    <property type="entry name" value="PHOSPHATIDATE CYTIDYLYLTRANSFERASE"/>
    <property type="match status" value="1"/>
</dbReference>
<evidence type="ECO:0000256" key="5">
    <source>
        <dbReference type="ARBA" id="ARBA00022679"/>
    </source>
</evidence>
<comment type="similarity">
    <text evidence="2">Belongs to the CDS family.</text>
</comment>
<sequence length="282" mass="29481">MAELSRDDQSSASGRAGRNLASAIVVGLLLGFGLVLLPIVLAPWIFSFVVAFAMVGGAHELHGAMASRGIRLVRLPLYIGVFAMVEVAYWYGPLPFLAVFAATVLLSCGLRLRRGPDGFVADVAATVFAASYTGLLGGFAALTLASSQGGGRVLTFVILTICSDVGGYAAGVLAGRHPIAPSLSPKKSWEGFVGSLLLQAIAGVLLFTLLLHAPWWQGLITGLVLTVTATVGDFVESAVKRDLGVKDMSSVLPGHGGLMDRFDSLLPNAFASWLLLRVFLGP</sequence>
<reference evidence="14" key="1">
    <citation type="submission" date="2020-05" db="EMBL/GenBank/DDBJ databases">
        <authorList>
            <person name="Chiriac C."/>
            <person name="Salcher M."/>
            <person name="Ghai R."/>
            <person name="Kavagutti S V."/>
        </authorList>
    </citation>
    <scope>NUCLEOTIDE SEQUENCE</scope>
</reference>